<evidence type="ECO:0000256" key="1">
    <source>
        <dbReference type="SAM" id="MobiDB-lite"/>
    </source>
</evidence>
<feature type="compositionally biased region" description="Basic residues" evidence="1">
    <location>
        <begin position="120"/>
        <end position="138"/>
    </location>
</feature>
<evidence type="ECO:0000313" key="2">
    <source>
        <dbReference type="EMBL" id="QHT27724.1"/>
    </source>
</evidence>
<sequence>MTIITFSEYEKLPKRLINKTKEDLTPGKKYYIEDTKRKDKNLKVVYIGIFKHKSNGMNMFENVSYVVSPYGYTSGVPHGFDAKSGSNFFEVISRISDLSSSRSRSRSRSRSSSRSSTSKKGGKKHSKRRRTVKRYSKK</sequence>
<dbReference type="AlphaFoldDB" id="A0A6C0EEZ7"/>
<feature type="region of interest" description="Disordered" evidence="1">
    <location>
        <begin position="96"/>
        <end position="138"/>
    </location>
</feature>
<accession>A0A6C0EEZ7</accession>
<dbReference type="EMBL" id="MN739827">
    <property type="protein sequence ID" value="QHT27724.1"/>
    <property type="molecule type" value="Genomic_DNA"/>
</dbReference>
<organism evidence="2">
    <name type="scientific">viral metagenome</name>
    <dbReference type="NCBI Taxonomy" id="1070528"/>
    <lineage>
        <taxon>unclassified sequences</taxon>
        <taxon>metagenomes</taxon>
        <taxon>organismal metagenomes</taxon>
    </lineage>
</organism>
<name>A0A6C0EEZ7_9ZZZZ</name>
<proteinExistence type="predicted"/>
<reference evidence="2" key="1">
    <citation type="journal article" date="2020" name="Nature">
        <title>Giant virus diversity and host interactions through global metagenomics.</title>
        <authorList>
            <person name="Schulz F."/>
            <person name="Roux S."/>
            <person name="Paez-Espino D."/>
            <person name="Jungbluth S."/>
            <person name="Walsh D.A."/>
            <person name="Denef V.J."/>
            <person name="McMahon K.D."/>
            <person name="Konstantinidis K.T."/>
            <person name="Eloe-Fadrosh E.A."/>
            <person name="Kyrpides N.C."/>
            <person name="Woyke T."/>
        </authorList>
    </citation>
    <scope>NUCLEOTIDE SEQUENCE</scope>
    <source>
        <strain evidence="2">GVMAG-M-3300023179-33</strain>
    </source>
</reference>
<protein>
    <submittedName>
        <fullName evidence="2">Uncharacterized protein</fullName>
    </submittedName>
</protein>